<sequence>MIMDTSNNLPKDIVDKIMIQAEIDSLLAPLEIEEDRFDPLSLKPIPRFDESKFINGIKKTHSAEIPMKKAYKDKFISEVNVIGMKDGRLNGLYLTDEPYIKVDIPGNYYIATKQLIHLLKEFEANEYIVPYNDGLELVKLFCIDKQLLLDNCEIK</sequence>
<protein>
    <submittedName>
        <fullName evidence="1">Uncharacterized protein</fullName>
    </submittedName>
</protein>
<comment type="caution">
    <text evidence="1">The sequence shown here is derived from an EMBL/GenBank/DDBJ whole genome shotgun (WGS) entry which is preliminary data.</text>
</comment>
<evidence type="ECO:0000313" key="1">
    <source>
        <dbReference type="EMBL" id="GAA4465473.1"/>
    </source>
</evidence>
<gene>
    <name evidence="1" type="ORF">GCM10023093_17700</name>
</gene>
<dbReference type="Proteomes" id="UP001500067">
    <property type="component" value="Unassembled WGS sequence"/>
</dbReference>
<dbReference type="EMBL" id="BAABFA010000010">
    <property type="protein sequence ID" value="GAA4465473.1"/>
    <property type="molecule type" value="Genomic_DNA"/>
</dbReference>
<keyword evidence="2" id="KW-1185">Reference proteome</keyword>
<proteinExistence type="predicted"/>
<name>A0ABP8NGG1_9BACT</name>
<evidence type="ECO:0000313" key="2">
    <source>
        <dbReference type="Proteomes" id="UP001500067"/>
    </source>
</evidence>
<accession>A0ABP8NGG1</accession>
<organism evidence="1 2">
    <name type="scientific">Nemorincola caseinilytica</name>
    <dbReference type="NCBI Taxonomy" id="2054315"/>
    <lineage>
        <taxon>Bacteria</taxon>
        <taxon>Pseudomonadati</taxon>
        <taxon>Bacteroidota</taxon>
        <taxon>Chitinophagia</taxon>
        <taxon>Chitinophagales</taxon>
        <taxon>Chitinophagaceae</taxon>
        <taxon>Nemorincola</taxon>
    </lineage>
</organism>
<reference evidence="2" key="1">
    <citation type="journal article" date="2019" name="Int. J. Syst. Evol. Microbiol.">
        <title>The Global Catalogue of Microorganisms (GCM) 10K type strain sequencing project: providing services to taxonomists for standard genome sequencing and annotation.</title>
        <authorList>
            <consortium name="The Broad Institute Genomics Platform"/>
            <consortium name="The Broad Institute Genome Sequencing Center for Infectious Disease"/>
            <person name="Wu L."/>
            <person name="Ma J."/>
        </authorList>
    </citation>
    <scope>NUCLEOTIDE SEQUENCE [LARGE SCALE GENOMIC DNA]</scope>
    <source>
        <strain evidence="2">JCM 32105</strain>
    </source>
</reference>